<organism evidence="1 2">
    <name type="scientific">Aureobasidium uvarum</name>
    <dbReference type="NCBI Taxonomy" id="2773716"/>
    <lineage>
        <taxon>Eukaryota</taxon>
        <taxon>Fungi</taxon>
        <taxon>Dikarya</taxon>
        <taxon>Ascomycota</taxon>
        <taxon>Pezizomycotina</taxon>
        <taxon>Dothideomycetes</taxon>
        <taxon>Dothideomycetidae</taxon>
        <taxon>Dothideales</taxon>
        <taxon>Saccotheciaceae</taxon>
        <taxon>Aureobasidium</taxon>
    </lineage>
</organism>
<gene>
    <name evidence="1" type="ORF">AWRI4620_LOCUS4572</name>
</gene>
<keyword evidence="2" id="KW-1185">Reference proteome</keyword>
<dbReference type="AlphaFoldDB" id="A0A9N8KEJ2"/>
<protein>
    <submittedName>
        <fullName evidence="1">Uncharacterized protein</fullName>
    </submittedName>
</protein>
<dbReference type="Proteomes" id="UP000745764">
    <property type="component" value="Unassembled WGS sequence"/>
</dbReference>
<dbReference type="EMBL" id="CAINUL010000006">
    <property type="protein sequence ID" value="CAD0110317.1"/>
    <property type="molecule type" value="Genomic_DNA"/>
</dbReference>
<comment type="caution">
    <text evidence="1">The sequence shown here is derived from an EMBL/GenBank/DDBJ whole genome shotgun (WGS) entry which is preliminary data.</text>
</comment>
<dbReference type="OrthoDB" id="3940634at2759"/>
<evidence type="ECO:0000313" key="2">
    <source>
        <dbReference type="Proteomes" id="UP000745764"/>
    </source>
</evidence>
<name>A0A9N8KEJ2_9PEZI</name>
<evidence type="ECO:0000313" key="1">
    <source>
        <dbReference type="EMBL" id="CAD0110317.1"/>
    </source>
</evidence>
<sequence>MDTQTRETIAQGRDQATHRSIISTIQQHLGQDATHSDRYNLCNNLVQQQKYTEAEPTLKDLLVWLAKRPVLDANSGHLQTHFLDQEAGTMVLLLQSLRGQGRDEEADGLWKGVQFSSREKQSRSRELLYGLSE</sequence>
<proteinExistence type="predicted"/>
<reference evidence="1" key="1">
    <citation type="submission" date="2020-06" db="EMBL/GenBank/DDBJ databases">
        <authorList>
            <person name="Onetto C."/>
        </authorList>
    </citation>
    <scope>NUCLEOTIDE SEQUENCE</scope>
</reference>
<accession>A0A9N8KEJ2</accession>